<proteinExistence type="predicted"/>
<name>A0A941IEE1_9BACI</name>
<protein>
    <submittedName>
        <fullName evidence="1">Uncharacterized protein</fullName>
    </submittedName>
</protein>
<reference evidence="1" key="1">
    <citation type="submission" date="2021-04" db="EMBL/GenBank/DDBJ databases">
        <title>Isolation and polyphasic classification of algal microorganism.</title>
        <authorList>
            <person name="Wang S."/>
        </authorList>
    </citation>
    <scope>NUCLEOTIDE SEQUENCE</scope>
    <source>
        <strain evidence="1">720a</strain>
    </source>
</reference>
<comment type="caution">
    <text evidence="1">The sequence shown here is derived from an EMBL/GenBank/DDBJ whole genome shotgun (WGS) entry which is preliminary data.</text>
</comment>
<sequence>MGYILPVQHYQYQHYHQRVETKQQRMFYIEEPFKALLDNKHQALTKKYERFYRQGYDRYSIKPIVYPEPFIKLTAKGKSVDKVI</sequence>
<dbReference type="Proteomes" id="UP000675284">
    <property type="component" value="Unassembled WGS sequence"/>
</dbReference>
<accession>A0A941IEE1</accession>
<dbReference type="RefSeq" id="WP_034678802.1">
    <property type="nucleotide sequence ID" value="NZ_BAAACY010000150.1"/>
</dbReference>
<dbReference type="EMBL" id="JAGSOT010000081">
    <property type="protein sequence ID" value="MBR7798000.1"/>
    <property type="molecule type" value="Genomic_DNA"/>
</dbReference>
<keyword evidence="2" id="KW-1185">Reference proteome</keyword>
<dbReference type="AlphaFoldDB" id="A0A941IEE1"/>
<evidence type="ECO:0000313" key="1">
    <source>
        <dbReference type="EMBL" id="MBR7798000.1"/>
    </source>
</evidence>
<organism evidence="1 2">
    <name type="scientific">Virgibacillus salarius</name>
    <dbReference type="NCBI Taxonomy" id="447199"/>
    <lineage>
        <taxon>Bacteria</taxon>
        <taxon>Bacillati</taxon>
        <taxon>Bacillota</taxon>
        <taxon>Bacilli</taxon>
        <taxon>Bacillales</taxon>
        <taxon>Bacillaceae</taxon>
        <taxon>Virgibacillus</taxon>
    </lineage>
</organism>
<gene>
    <name evidence="1" type="ORF">KCX74_18400</name>
</gene>
<evidence type="ECO:0000313" key="2">
    <source>
        <dbReference type="Proteomes" id="UP000675284"/>
    </source>
</evidence>